<gene>
    <name evidence="1" type="ORF">rCG_61379</name>
</gene>
<evidence type="ECO:0000313" key="2">
    <source>
        <dbReference type="Proteomes" id="UP000234681"/>
    </source>
</evidence>
<sequence>MFIAAGVTTAKKWEEPRCPSADEQIIEMRCIYTREHYSAGKENKRRKFADKFMQLVTQTWEGKYHMDALLRRCQL</sequence>
<organism evidence="1 2">
    <name type="scientific">Rattus norvegicus</name>
    <name type="common">Rat</name>
    <dbReference type="NCBI Taxonomy" id="10116"/>
    <lineage>
        <taxon>Eukaryota</taxon>
        <taxon>Metazoa</taxon>
        <taxon>Chordata</taxon>
        <taxon>Craniata</taxon>
        <taxon>Vertebrata</taxon>
        <taxon>Euteleostomi</taxon>
        <taxon>Mammalia</taxon>
        <taxon>Eutheria</taxon>
        <taxon>Euarchontoglires</taxon>
        <taxon>Glires</taxon>
        <taxon>Rodentia</taxon>
        <taxon>Myomorpha</taxon>
        <taxon>Muroidea</taxon>
        <taxon>Muridae</taxon>
        <taxon>Murinae</taxon>
        <taxon>Rattus</taxon>
    </lineage>
</organism>
<dbReference type="EMBL" id="CH473947">
    <property type="protein sequence ID" value="EDM03449.1"/>
    <property type="molecule type" value="Genomic_DNA"/>
</dbReference>
<proteinExistence type="predicted"/>
<accession>A6HBP4</accession>
<reference evidence="2" key="1">
    <citation type="submission" date="2005-09" db="EMBL/GenBank/DDBJ databases">
        <authorList>
            <person name="Mural R.J."/>
            <person name="Li P.W."/>
            <person name="Adams M.D."/>
            <person name="Amanatides P.G."/>
            <person name="Baden-Tillson H."/>
            <person name="Barnstead M."/>
            <person name="Chin S.H."/>
            <person name="Dew I."/>
            <person name="Evans C.A."/>
            <person name="Ferriera S."/>
            <person name="Flanigan M."/>
            <person name="Fosler C."/>
            <person name="Glodek A."/>
            <person name="Gu Z."/>
            <person name="Holt R.A."/>
            <person name="Jennings D."/>
            <person name="Kraft C.L."/>
            <person name="Lu F."/>
            <person name="Nguyen T."/>
            <person name="Nusskern D.R."/>
            <person name="Pfannkoch C.M."/>
            <person name="Sitter C."/>
            <person name="Sutton G.G."/>
            <person name="Venter J.C."/>
            <person name="Wang Z."/>
            <person name="Woodage T."/>
            <person name="Zheng X.H."/>
            <person name="Zhong F."/>
        </authorList>
    </citation>
    <scope>NUCLEOTIDE SEQUENCE [LARGE SCALE GENOMIC DNA]</scope>
    <source>
        <strain>BN</strain>
        <strain evidence="2">Sprague-Dawley</strain>
    </source>
</reference>
<dbReference type="Proteomes" id="UP000234681">
    <property type="component" value="Chromosome 6"/>
</dbReference>
<evidence type="ECO:0000313" key="1">
    <source>
        <dbReference type="EMBL" id="EDM03449.1"/>
    </source>
</evidence>
<dbReference type="AlphaFoldDB" id="A6HBP4"/>
<name>A6HBP4_RAT</name>
<protein>
    <submittedName>
        <fullName evidence="1">RCG61379</fullName>
    </submittedName>
</protein>